<reference evidence="3" key="1">
    <citation type="submission" date="2016-03" db="EMBL/GenBank/DDBJ databases">
        <authorList>
            <person name="Heylen K."/>
            <person name="De Vos P."/>
            <person name="Vekeman B."/>
        </authorList>
    </citation>
    <scope>NUCLEOTIDE SEQUENCE [LARGE SCALE GENOMIC DNA]</scope>
    <source>
        <strain evidence="3">R-45383</strain>
    </source>
</reference>
<evidence type="ECO:0000313" key="3">
    <source>
        <dbReference type="Proteomes" id="UP000077628"/>
    </source>
</evidence>
<comment type="caution">
    <text evidence="2">The sequence shown here is derived from an EMBL/GenBank/DDBJ whole genome shotgun (WGS) entry which is preliminary data.</text>
</comment>
<dbReference type="AlphaFoldDB" id="A0A177NPM6"/>
<name>A0A177NPM6_9GAMM</name>
<organism evidence="2 3">
    <name type="scientific">Methylomonas koyamae</name>
    <dbReference type="NCBI Taxonomy" id="702114"/>
    <lineage>
        <taxon>Bacteria</taxon>
        <taxon>Pseudomonadati</taxon>
        <taxon>Pseudomonadota</taxon>
        <taxon>Gammaproteobacteria</taxon>
        <taxon>Methylococcales</taxon>
        <taxon>Methylococcaceae</taxon>
        <taxon>Methylomonas</taxon>
    </lineage>
</organism>
<keyword evidence="3" id="KW-1185">Reference proteome</keyword>
<feature type="compositionally biased region" description="Basic and acidic residues" evidence="1">
    <location>
        <begin position="14"/>
        <end position="27"/>
    </location>
</feature>
<protein>
    <submittedName>
        <fullName evidence="2">Uncharacterized protein</fullName>
    </submittedName>
</protein>
<accession>A0A177NPM6</accession>
<evidence type="ECO:0000256" key="1">
    <source>
        <dbReference type="SAM" id="MobiDB-lite"/>
    </source>
</evidence>
<dbReference type="EMBL" id="LUUK01000161">
    <property type="protein sequence ID" value="OAI19159.1"/>
    <property type="molecule type" value="Genomic_DNA"/>
</dbReference>
<proteinExistence type="predicted"/>
<feature type="compositionally biased region" description="Basic residues" evidence="1">
    <location>
        <begin position="1"/>
        <end position="12"/>
    </location>
</feature>
<sequence length="130" mass="14035">MSRGRVWKKPNPKLRGDEQEPDMRRDTSGASGHVTAKPSALASCVALPPASLQSSIYDRDVFCKSGVRAAKETCLTPGGLQTAFGMKLDDQQRVAGFDCGRFASEEELAVLRAEMSSVGPTMRPTGLYKN</sequence>
<feature type="region of interest" description="Disordered" evidence="1">
    <location>
        <begin position="1"/>
        <end position="35"/>
    </location>
</feature>
<dbReference type="Proteomes" id="UP000077628">
    <property type="component" value="Unassembled WGS sequence"/>
</dbReference>
<evidence type="ECO:0000313" key="2">
    <source>
        <dbReference type="EMBL" id="OAI19159.1"/>
    </source>
</evidence>
<gene>
    <name evidence="2" type="ORF">A1355_04765</name>
</gene>